<evidence type="ECO:0000256" key="2">
    <source>
        <dbReference type="ARBA" id="ARBA00022448"/>
    </source>
</evidence>
<evidence type="ECO:0000313" key="10">
    <source>
        <dbReference type="Proteomes" id="UP001208074"/>
    </source>
</evidence>
<feature type="transmembrane region" description="Helical" evidence="7">
    <location>
        <begin position="305"/>
        <end position="322"/>
    </location>
</feature>
<dbReference type="Pfam" id="PF07690">
    <property type="entry name" value="MFS_1"/>
    <property type="match status" value="1"/>
</dbReference>
<feature type="transmembrane region" description="Helical" evidence="7">
    <location>
        <begin position="51"/>
        <end position="71"/>
    </location>
</feature>
<feature type="transmembrane region" description="Helical" evidence="7">
    <location>
        <begin position="334"/>
        <end position="352"/>
    </location>
</feature>
<dbReference type="Gene3D" id="1.20.1250.20">
    <property type="entry name" value="MFS general substrate transporter like domains"/>
    <property type="match status" value="1"/>
</dbReference>
<dbReference type="CDD" id="cd17503">
    <property type="entry name" value="MFS_LmrB_MDR_like"/>
    <property type="match status" value="1"/>
</dbReference>
<dbReference type="PANTHER" id="PTHR42718">
    <property type="entry name" value="MAJOR FACILITATOR SUPERFAMILY MULTIDRUG TRANSPORTER MFSC"/>
    <property type="match status" value="1"/>
</dbReference>
<comment type="caution">
    <text evidence="9">The sequence shown here is derived from an EMBL/GenBank/DDBJ whole genome shotgun (WGS) entry which is preliminary data.</text>
</comment>
<keyword evidence="5 7" id="KW-1133">Transmembrane helix</keyword>
<feature type="transmembrane region" description="Helical" evidence="7">
    <location>
        <begin position="141"/>
        <end position="163"/>
    </location>
</feature>
<dbReference type="InterPro" id="IPR036259">
    <property type="entry name" value="MFS_trans_sf"/>
</dbReference>
<dbReference type="SUPFAM" id="SSF103473">
    <property type="entry name" value="MFS general substrate transporter"/>
    <property type="match status" value="1"/>
</dbReference>
<name>A0AAW5VUK9_9BURK</name>
<organism evidence="9 10">
    <name type="scientific">Alcaligenes phenolicus</name>
    <dbReference type="NCBI Taxonomy" id="232846"/>
    <lineage>
        <taxon>Bacteria</taxon>
        <taxon>Pseudomonadati</taxon>
        <taxon>Pseudomonadota</taxon>
        <taxon>Betaproteobacteria</taxon>
        <taxon>Burkholderiales</taxon>
        <taxon>Alcaligenaceae</taxon>
        <taxon>Alcaligenes</taxon>
    </lineage>
</organism>
<feature type="transmembrane region" description="Helical" evidence="7">
    <location>
        <begin position="226"/>
        <end position="246"/>
    </location>
</feature>
<reference evidence="9" key="1">
    <citation type="submission" date="2022-11" db="EMBL/GenBank/DDBJ databases">
        <title>Biodiversity and phylogenetic relationships of bacteria.</title>
        <authorList>
            <person name="Machado R.A.R."/>
            <person name="Bhat A."/>
            <person name="Loulou A."/>
            <person name="Kallel S."/>
        </authorList>
    </citation>
    <scope>NUCLEOTIDE SEQUENCE</scope>
    <source>
        <strain evidence="9">DSM 16503</strain>
    </source>
</reference>
<evidence type="ECO:0000256" key="1">
    <source>
        <dbReference type="ARBA" id="ARBA00004651"/>
    </source>
</evidence>
<gene>
    <name evidence="9" type="ORF">OSH02_15815</name>
</gene>
<dbReference type="InterPro" id="IPR011701">
    <property type="entry name" value="MFS"/>
</dbReference>
<evidence type="ECO:0000313" key="9">
    <source>
        <dbReference type="EMBL" id="MCX5566838.1"/>
    </source>
</evidence>
<dbReference type="PROSITE" id="PS50850">
    <property type="entry name" value="MFS"/>
    <property type="match status" value="1"/>
</dbReference>
<evidence type="ECO:0000256" key="6">
    <source>
        <dbReference type="ARBA" id="ARBA00023136"/>
    </source>
</evidence>
<proteinExistence type="predicted"/>
<evidence type="ECO:0000256" key="5">
    <source>
        <dbReference type="ARBA" id="ARBA00022989"/>
    </source>
</evidence>
<keyword evidence="6 7" id="KW-0472">Membrane</keyword>
<feature type="transmembrane region" description="Helical" evidence="7">
    <location>
        <begin position="437"/>
        <end position="455"/>
    </location>
</feature>
<feature type="transmembrane region" description="Helical" evidence="7">
    <location>
        <begin position="203"/>
        <end position="220"/>
    </location>
</feature>
<keyword evidence="2" id="KW-0813">Transport</keyword>
<feature type="transmembrane region" description="Helical" evidence="7">
    <location>
        <begin position="358"/>
        <end position="384"/>
    </location>
</feature>
<evidence type="ECO:0000256" key="3">
    <source>
        <dbReference type="ARBA" id="ARBA00022475"/>
    </source>
</evidence>
<dbReference type="Gene3D" id="1.20.1720.10">
    <property type="entry name" value="Multidrug resistance protein D"/>
    <property type="match status" value="1"/>
</dbReference>
<feature type="transmembrane region" description="Helical" evidence="7">
    <location>
        <begin position="276"/>
        <end position="299"/>
    </location>
</feature>
<feature type="transmembrane region" description="Helical" evidence="7">
    <location>
        <begin position="169"/>
        <end position="191"/>
    </location>
</feature>
<protein>
    <submittedName>
        <fullName evidence="9">MFS transporter</fullName>
    </submittedName>
</protein>
<evidence type="ECO:0000256" key="4">
    <source>
        <dbReference type="ARBA" id="ARBA00022692"/>
    </source>
</evidence>
<keyword evidence="3" id="KW-1003">Cell membrane</keyword>
<dbReference type="EMBL" id="JAPKNB010000012">
    <property type="protein sequence ID" value="MCX5566838.1"/>
    <property type="molecule type" value="Genomic_DNA"/>
</dbReference>
<keyword evidence="4 7" id="KW-0812">Transmembrane</keyword>
<dbReference type="AlphaFoldDB" id="A0AAW5VUK9"/>
<dbReference type="Proteomes" id="UP001208074">
    <property type="component" value="Unassembled WGS sequence"/>
</dbReference>
<feature type="domain" description="Major facilitator superfamily (MFS) profile" evidence="8">
    <location>
        <begin position="17"/>
        <end position="459"/>
    </location>
</feature>
<accession>A0AAW5VUK9</accession>
<dbReference type="InterPro" id="IPR020846">
    <property type="entry name" value="MFS_dom"/>
</dbReference>
<evidence type="ECO:0000256" key="7">
    <source>
        <dbReference type="SAM" id="Phobius"/>
    </source>
</evidence>
<dbReference type="PRINTS" id="PR01036">
    <property type="entry name" value="TCRTETB"/>
</dbReference>
<feature type="transmembrane region" description="Helical" evidence="7">
    <location>
        <begin position="405"/>
        <end position="425"/>
    </location>
</feature>
<dbReference type="PANTHER" id="PTHR42718:SF46">
    <property type="entry name" value="BLR6921 PROTEIN"/>
    <property type="match status" value="1"/>
</dbReference>
<feature type="transmembrane region" description="Helical" evidence="7">
    <location>
        <begin position="83"/>
        <end position="102"/>
    </location>
</feature>
<sequence>MPHPAPAPLAPFQKTMLPALLALAIFMQMLDVTVLNTALPSMARDLNTSALHMQSVIVSYVLTVAVCIPISAHLSDRFGTRRIFMAAMFLFGLGSLLCALSSQLSMLLVSRVIQGMGGALLTPVARLVLMKSFRNAELLRVLNYAVMPALLGPILGPLVGGYLVQYASWHWIFLINLPFALLSLFFASKWMPNYTETQGKLDLHGLLLFIGSACLLTLGFELAGHIASPALSGMLILAGFFLLLGYKRHSTHKQNALYPGHLLSVRTYRIGLSSNLLSRIGMAALPFLLPMLFQISLAYSPVQSAFLLLPMAISAMVAKPFLHPLLNRFGYRSILLSNTILIGLLITALALIDAQTSTVWISLHLLLLGAANSIQFSAVNTLTMARLRPYQKSSGNSLMAVNQQLAMGLGTAIGAMLLRYGQALFGASSVQTATTAFQFTFVIVGLITLSSAFIFRRLHAMDGHNMTQKQGT</sequence>
<comment type="subcellular location">
    <subcellularLocation>
        <location evidence="1">Cell membrane</location>
        <topology evidence="1">Multi-pass membrane protein</topology>
    </subcellularLocation>
</comment>
<dbReference type="GO" id="GO:0005886">
    <property type="term" value="C:plasma membrane"/>
    <property type="evidence" value="ECO:0007669"/>
    <property type="project" value="UniProtKB-SubCell"/>
</dbReference>
<feature type="transmembrane region" description="Helical" evidence="7">
    <location>
        <begin position="20"/>
        <end position="39"/>
    </location>
</feature>
<evidence type="ECO:0000259" key="8">
    <source>
        <dbReference type="PROSITE" id="PS50850"/>
    </source>
</evidence>
<dbReference type="GO" id="GO:0022857">
    <property type="term" value="F:transmembrane transporter activity"/>
    <property type="evidence" value="ECO:0007669"/>
    <property type="project" value="InterPro"/>
</dbReference>